<evidence type="ECO:0000313" key="2">
    <source>
        <dbReference type="Proteomes" id="UP000182544"/>
    </source>
</evidence>
<dbReference type="EMBL" id="FPKV01000016">
    <property type="protein sequence ID" value="SFZ95217.1"/>
    <property type="molecule type" value="Genomic_DNA"/>
</dbReference>
<reference evidence="1 2" key="1">
    <citation type="submission" date="2016-10" db="EMBL/GenBank/DDBJ databases">
        <authorList>
            <person name="de Groot N.N."/>
        </authorList>
    </citation>
    <scope>NUCLEOTIDE SEQUENCE [LARGE SCALE GENOMIC DNA]</scope>
    <source>
        <strain evidence="1 2">DSM 18180</strain>
    </source>
</reference>
<dbReference type="Proteomes" id="UP000182544">
    <property type="component" value="Unassembled WGS sequence"/>
</dbReference>
<organism evidence="1 2">
    <name type="scientific">Flaviramulus basaltis</name>
    <dbReference type="NCBI Taxonomy" id="369401"/>
    <lineage>
        <taxon>Bacteria</taxon>
        <taxon>Pseudomonadati</taxon>
        <taxon>Bacteroidota</taxon>
        <taxon>Flavobacteriia</taxon>
        <taxon>Flavobacteriales</taxon>
        <taxon>Flavobacteriaceae</taxon>
        <taxon>Flaviramulus</taxon>
    </lineage>
</organism>
<keyword evidence="2" id="KW-1185">Reference proteome</keyword>
<name>A0A1K2IS10_9FLAO</name>
<gene>
    <name evidence="1" type="ORF">SAMN05428642_1164</name>
</gene>
<dbReference type="STRING" id="369401.SAMN05428642_1164"/>
<dbReference type="AlphaFoldDB" id="A0A1K2IS10"/>
<dbReference type="OrthoDB" id="8402552at2"/>
<dbReference type="RefSeq" id="WP_072403789.1">
    <property type="nucleotide sequence ID" value="NZ_FPKV01000016.1"/>
</dbReference>
<proteinExistence type="predicted"/>
<protein>
    <submittedName>
        <fullName evidence="1">Uncharacterized protein</fullName>
    </submittedName>
</protein>
<evidence type="ECO:0000313" key="1">
    <source>
        <dbReference type="EMBL" id="SFZ95217.1"/>
    </source>
</evidence>
<accession>A0A1K2IS10</accession>
<sequence length="536" mass="60962">MIDWIKNLLENKIEFEVTEWRTDNSILEFLSNNIDSNGILKESANDLPDEKKSDESGIRFAPGLIDSMFGADESSESKVKIKELSKLIKTIAKKGDAGSKSEFYKRITESDGVIGIIDEFLQEIVNQSLPIEPYLFGFAKNLATKTSHRNSVKIGIAILGLCQKKSVVNEIKILGLHDEFTVFSTVALSNLSDNPVKDLWELARKVDGWRKIQLVDRIANMELSQELKDWLILDGYKNSIMNEYLACTCALNGELHKKLQNEKIDNKLFKSTGEIIEALISGGPAEDISDYEFAPETVENFIRHGIIQVKDITDFITLNSIKDFLIEIQDDIREHKKNGWTQDIISNCLIDINETLKNKDWKEQAEIALKSDDNILYWNGKQAAQKLGIELWDVVWAKLLKNPLDSSAWYDVTTYGKEDNVNDIIDFAKKNLPLEELGAGPKDWMGLGEDFQKHSCFDSVITFLEDYPTKGEELILVGLDSPVTRNRNMAIRVLDKWTSKNWSDEITKKVNHLKEIEPNEDSKKNIGRLLKGLELE</sequence>